<dbReference type="InterPro" id="IPR001478">
    <property type="entry name" value="PDZ"/>
</dbReference>
<evidence type="ECO:0000256" key="4">
    <source>
        <dbReference type="ARBA" id="ARBA00022737"/>
    </source>
</evidence>
<dbReference type="EMBL" id="CP000360">
    <property type="protein sequence ID" value="ABF42299.1"/>
    <property type="molecule type" value="Genomic_DNA"/>
</dbReference>
<evidence type="ECO:0000313" key="13">
    <source>
        <dbReference type="Proteomes" id="UP000002432"/>
    </source>
</evidence>
<keyword evidence="2" id="KW-0645">Protease</keyword>
<dbReference type="PANTHER" id="PTHR43343:SF3">
    <property type="entry name" value="PROTEASE DO-LIKE 8, CHLOROPLASTIC"/>
    <property type="match status" value="1"/>
</dbReference>
<dbReference type="OrthoDB" id="9758917at2"/>
<proteinExistence type="predicted"/>
<dbReference type="GO" id="GO:0004252">
    <property type="term" value="F:serine-type endopeptidase activity"/>
    <property type="evidence" value="ECO:0007669"/>
    <property type="project" value="InterPro"/>
</dbReference>
<evidence type="ECO:0000313" key="12">
    <source>
        <dbReference type="EMBL" id="ABF42299.1"/>
    </source>
</evidence>
<evidence type="ECO:0000256" key="7">
    <source>
        <dbReference type="ARBA" id="ARBA00022825"/>
    </source>
</evidence>
<evidence type="ECO:0000256" key="6">
    <source>
        <dbReference type="ARBA" id="ARBA00022801"/>
    </source>
</evidence>
<evidence type="ECO:0000256" key="9">
    <source>
        <dbReference type="PIRSR" id="PIRSR611782-2"/>
    </source>
</evidence>
<dbReference type="NCBIfam" id="TIGR02037">
    <property type="entry name" value="degP_htrA_DO"/>
    <property type="match status" value="1"/>
</dbReference>
<keyword evidence="3" id="KW-0732">Signal</keyword>
<comment type="subcellular location">
    <subcellularLocation>
        <location evidence="1">Periplasm</location>
    </subcellularLocation>
</comment>
<dbReference type="InterPro" id="IPR011782">
    <property type="entry name" value="Pept_S1C_Do"/>
</dbReference>
<dbReference type="GO" id="GO:0042597">
    <property type="term" value="C:periplasmic space"/>
    <property type="evidence" value="ECO:0007669"/>
    <property type="project" value="UniProtKB-SubCell"/>
</dbReference>
<evidence type="ECO:0000256" key="2">
    <source>
        <dbReference type="ARBA" id="ARBA00022670"/>
    </source>
</evidence>
<organism evidence="12 13">
    <name type="scientific">Koribacter versatilis (strain Ellin345)</name>
    <dbReference type="NCBI Taxonomy" id="204669"/>
    <lineage>
        <taxon>Bacteria</taxon>
        <taxon>Pseudomonadati</taxon>
        <taxon>Acidobacteriota</taxon>
        <taxon>Terriglobia</taxon>
        <taxon>Terriglobales</taxon>
        <taxon>Candidatus Korobacteraceae</taxon>
        <taxon>Candidatus Korobacter</taxon>
    </lineage>
</organism>
<feature type="active site" description="Charge relay system" evidence="8">
    <location>
        <position position="145"/>
    </location>
</feature>
<dbReference type="InterPro" id="IPR051201">
    <property type="entry name" value="Chloro_Bact_Ser_Proteases"/>
</dbReference>
<feature type="active site" description="Charge relay system" evidence="8">
    <location>
        <position position="175"/>
    </location>
</feature>
<feature type="active site" description="Charge relay system" evidence="8">
    <location>
        <position position="252"/>
    </location>
</feature>
<dbReference type="Pfam" id="PF13365">
    <property type="entry name" value="Trypsin_2"/>
    <property type="match status" value="1"/>
</dbReference>
<dbReference type="CDD" id="cd10839">
    <property type="entry name" value="cpPDZ1_DegP-like"/>
    <property type="match status" value="1"/>
</dbReference>
<gene>
    <name evidence="12" type="ordered locus">Acid345_3298</name>
</gene>
<feature type="binding site" evidence="9">
    <location>
        <position position="175"/>
    </location>
    <ligand>
        <name>substrate</name>
    </ligand>
</feature>
<keyword evidence="4" id="KW-0677">Repeat</keyword>
<dbReference type="RefSeq" id="WP_011524098.1">
    <property type="nucleotide sequence ID" value="NC_008009.1"/>
</dbReference>
<dbReference type="CDD" id="cd06779">
    <property type="entry name" value="cpPDZ_Deg_HtrA-like"/>
    <property type="match status" value="1"/>
</dbReference>
<dbReference type="InterPro" id="IPR009003">
    <property type="entry name" value="Peptidase_S1_PA"/>
</dbReference>
<dbReference type="SUPFAM" id="SSF50156">
    <property type="entry name" value="PDZ domain-like"/>
    <property type="match status" value="2"/>
</dbReference>
<dbReference type="SMART" id="SM00228">
    <property type="entry name" value="PDZ"/>
    <property type="match status" value="2"/>
</dbReference>
<dbReference type="InterPro" id="IPR001940">
    <property type="entry name" value="Peptidase_S1C"/>
</dbReference>
<dbReference type="KEGG" id="aba:Acid345_3298"/>
<evidence type="ECO:0000256" key="1">
    <source>
        <dbReference type="ARBA" id="ARBA00004418"/>
    </source>
</evidence>
<dbReference type="eggNOG" id="COG0265">
    <property type="taxonomic scope" value="Bacteria"/>
</dbReference>
<feature type="domain" description="PDZ" evidence="11">
    <location>
        <begin position="393"/>
        <end position="500"/>
    </location>
</feature>
<reference evidence="12 13" key="1">
    <citation type="journal article" date="2009" name="Appl. Environ. Microbiol.">
        <title>Three genomes from the phylum Acidobacteria provide insight into the lifestyles of these microorganisms in soils.</title>
        <authorList>
            <person name="Ward N.L."/>
            <person name="Challacombe J.F."/>
            <person name="Janssen P.H."/>
            <person name="Henrissat B."/>
            <person name="Coutinho P.M."/>
            <person name="Wu M."/>
            <person name="Xie G."/>
            <person name="Haft D.H."/>
            <person name="Sait M."/>
            <person name="Badger J."/>
            <person name="Barabote R.D."/>
            <person name="Bradley B."/>
            <person name="Brettin T.S."/>
            <person name="Brinkac L.M."/>
            <person name="Bruce D."/>
            <person name="Creasy T."/>
            <person name="Daugherty S.C."/>
            <person name="Davidsen T.M."/>
            <person name="DeBoy R.T."/>
            <person name="Detter J.C."/>
            <person name="Dodson R.J."/>
            <person name="Durkin A.S."/>
            <person name="Ganapathy A."/>
            <person name="Gwinn-Giglio M."/>
            <person name="Han C.S."/>
            <person name="Khouri H."/>
            <person name="Kiss H."/>
            <person name="Kothari S.P."/>
            <person name="Madupu R."/>
            <person name="Nelson K.E."/>
            <person name="Nelson W.C."/>
            <person name="Paulsen I."/>
            <person name="Penn K."/>
            <person name="Ren Q."/>
            <person name="Rosovitz M.J."/>
            <person name="Selengut J.D."/>
            <person name="Shrivastava S."/>
            <person name="Sullivan S.A."/>
            <person name="Tapia R."/>
            <person name="Thompson L.S."/>
            <person name="Watkins K.L."/>
            <person name="Yang Q."/>
            <person name="Yu C."/>
            <person name="Zafar N."/>
            <person name="Zhou L."/>
            <person name="Kuske C.R."/>
        </authorList>
    </citation>
    <scope>NUCLEOTIDE SEQUENCE [LARGE SCALE GENOMIC DNA]</scope>
    <source>
        <strain evidence="12 13">Ellin345</strain>
    </source>
</reference>
<dbReference type="Pfam" id="PF13180">
    <property type="entry name" value="PDZ_2"/>
    <property type="match status" value="1"/>
</dbReference>
<feature type="binding site" evidence="9">
    <location>
        <begin position="250"/>
        <end position="252"/>
    </location>
    <ligand>
        <name>substrate</name>
    </ligand>
</feature>
<dbReference type="AlphaFoldDB" id="Q1ILF1"/>
<dbReference type="SUPFAM" id="SSF50494">
    <property type="entry name" value="Trypsin-like serine proteases"/>
    <property type="match status" value="1"/>
</dbReference>
<evidence type="ECO:0000256" key="10">
    <source>
        <dbReference type="SAM" id="MobiDB-lite"/>
    </source>
</evidence>
<dbReference type="PROSITE" id="PS50106">
    <property type="entry name" value="PDZ"/>
    <property type="match status" value="2"/>
</dbReference>
<feature type="compositionally biased region" description="Polar residues" evidence="10">
    <location>
        <begin position="83"/>
        <end position="96"/>
    </location>
</feature>
<name>Q1ILF1_KORVE</name>
<sequence length="511" mass="52834">MKVNNLLGTLKAKIGRRFYASVLAGAVAFSLASYEFAGHARAATPSPAAAALDDNSVGALLSLDKAMENLAARVTPATVNVTVTSKRSAHNASMQGTEDGDDDGNPMQQFGPFQFGPQRRQPQYEHGLGSGVIISPDGYIVTNNHVIDGATDIRVTLTDKRILPAKLIGADPLTDLAVIKVEGSNMPSVPLGDSTSLHPGQTVLAFGNPLGFRFTVTRGIVSALNRPNPYAQDRRSPGQFIQTDAAINPGNSGGPLVNAHGEVIGINTFLISETGGFSGMGFAIPTQIVKPTVDSLIKYGKVNHGYMGIGISDVSPDEAKFFNVTDANGAVVTQVEPNSPGAKAGLKVGDIITAVNGKQVADAGALQVEVGQQQPGTKLDLTVKRDGKASTLNVTLASMDKGDRDNETASAGHGKPRWGIGLADLSPEARQQLQAGDSVQGALVGQVTPGSPADNAGLQPGDVITEVNRKPVKSASDAKDALSGIANGGDALVLVWSRGGSSFRVLHASQG</sequence>
<dbReference type="STRING" id="204669.Acid345_3298"/>
<evidence type="ECO:0000256" key="5">
    <source>
        <dbReference type="ARBA" id="ARBA00022764"/>
    </source>
</evidence>
<keyword evidence="5" id="KW-0574">Periplasm</keyword>
<feature type="region of interest" description="Disordered" evidence="10">
    <location>
        <begin position="83"/>
        <end position="128"/>
    </location>
</feature>
<evidence type="ECO:0000256" key="3">
    <source>
        <dbReference type="ARBA" id="ARBA00022729"/>
    </source>
</evidence>
<dbReference type="GO" id="GO:0006508">
    <property type="term" value="P:proteolysis"/>
    <property type="evidence" value="ECO:0007669"/>
    <property type="project" value="UniProtKB-KW"/>
</dbReference>
<feature type="compositionally biased region" description="Low complexity" evidence="10">
    <location>
        <begin position="108"/>
        <end position="121"/>
    </location>
</feature>
<dbReference type="InterPro" id="IPR036034">
    <property type="entry name" value="PDZ_sf"/>
</dbReference>
<feature type="domain" description="PDZ" evidence="11">
    <location>
        <begin position="296"/>
        <end position="387"/>
    </location>
</feature>
<dbReference type="PANTHER" id="PTHR43343">
    <property type="entry name" value="PEPTIDASE S12"/>
    <property type="match status" value="1"/>
</dbReference>
<dbReference type="InterPro" id="IPR041489">
    <property type="entry name" value="PDZ_6"/>
</dbReference>
<protein>
    <submittedName>
        <fullName evidence="12">Peptidase S1C, Do</fullName>
    </submittedName>
</protein>
<dbReference type="Proteomes" id="UP000002432">
    <property type="component" value="Chromosome"/>
</dbReference>
<dbReference type="PRINTS" id="PR00834">
    <property type="entry name" value="PROTEASES2C"/>
</dbReference>
<feature type="binding site" evidence="9">
    <location>
        <position position="145"/>
    </location>
    <ligand>
        <name>substrate</name>
    </ligand>
</feature>
<keyword evidence="6" id="KW-0378">Hydrolase</keyword>
<keyword evidence="13" id="KW-1185">Reference proteome</keyword>
<keyword evidence="7" id="KW-0720">Serine protease</keyword>
<dbReference type="EnsemblBacteria" id="ABF42299">
    <property type="protein sequence ID" value="ABF42299"/>
    <property type="gene ID" value="Acid345_3298"/>
</dbReference>
<dbReference type="Gene3D" id="2.30.42.10">
    <property type="match status" value="2"/>
</dbReference>
<evidence type="ECO:0000256" key="8">
    <source>
        <dbReference type="PIRSR" id="PIRSR611782-1"/>
    </source>
</evidence>
<dbReference type="HOGENOM" id="CLU_020120_1_0_0"/>
<dbReference type="Gene3D" id="2.40.10.120">
    <property type="match status" value="1"/>
</dbReference>
<accession>Q1ILF1</accession>
<evidence type="ECO:0000259" key="11">
    <source>
        <dbReference type="PROSITE" id="PS50106"/>
    </source>
</evidence>
<dbReference type="Pfam" id="PF17820">
    <property type="entry name" value="PDZ_6"/>
    <property type="match status" value="1"/>
</dbReference>